<dbReference type="RefSeq" id="XP_001018725.2">
    <property type="nucleotide sequence ID" value="XM_001018725.3"/>
</dbReference>
<sequence>MDGDENLPRATVGAFVKENLDGMKCSNEFIEFILRVSREYISVIADEANKICLQEGKKTIAPYYIYQALKKYNLDSQIEELEQAKQTFSEENHKAQNEIYKNPEMVQQLIRAQEQLFEQSRNKTEPQKQQLNVLLSGEDYKDFADITKKSDFIGLTSTQSKESLNKQSELEDEDDDYQ</sequence>
<dbReference type="Proteomes" id="UP000009168">
    <property type="component" value="Unassembled WGS sequence"/>
</dbReference>
<dbReference type="InParanoid" id="I7MKI3"/>
<dbReference type="InterPro" id="IPR009072">
    <property type="entry name" value="Histone-fold"/>
</dbReference>
<evidence type="ECO:0000313" key="6">
    <source>
        <dbReference type="EMBL" id="EAR98480.2"/>
    </source>
</evidence>
<evidence type="ECO:0000256" key="1">
    <source>
        <dbReference type="ARBA" id="ARBA00004123"/>
    </source>
</evidence>
<feature type="domain" description="Transcription factor CBF/NF-Y/archaeal histone" evidence="5">
    <location>
        <begin position="6"/>
        <end position="69"/>
    </location>
</feature>
<dbReference type="eggNOG" id="KOG0871">
    <property type="taxonomic scope" value="Eukaryota"/>
</dbReference>
<evidence type="ECO:0000256" key="3">
    <source>
        <dbReference type="SAM" id="Coils"/>
    </source>
</evidence>
<keyword evidence="2" id="KW-0539">Nucleus</keyword>
<dbReference type="HOGENOM" id="CLU_1513540_0_0_1"/>
<accession>I7MKI3</accession>
<dbReference type="Pfam" id="PF00808">
    <property type="entry name" value="CBFD_NFYB_HMF"/>
    <property type="match status" value="1"/>
</dbReference>
<evidence type="ECO:0000313" key="7">
    <source>
        <dbReference type="Proteomes" id="UP000009168"/>
    </source>
</evidence>
<dbReference type="PANTHER" id="PTHR46138">
    <property type="entry name" value="PROTEIN DR1"/>
    <property type="match status" value="1"/>
</dbReference>
<feature type="region of interest" description="Disordered" evidence="4">
    <location>
        <begin position="157"/>
        <end position="178"/>
    </location>
</feature>
<name>I7MKI3_TETTS</name>
<dbReference type="OrthoDB" id="308045at2759"/>
<protein>
    <submittedName>
        <fullName evidence="6">Histone-like transcription factor and archaeal histone protein</fullName>
    </submittedName>
</protein>
<dbReference type="PANTHER" id="PTHR46138:SF1">
    <property type="entry name" value="PROTEIN DR1"/>
    <property type="match status" value="1"/>
</dbReference>
<reference evidence="7" key="1">
    <citation type="journal article" date="2006" name="PLoS Biol.">
        <title>Macronuclear genome sequence of the ciliate Tetrahymena thermophila, a model eukaryote.</title>
        <authorList>
            <person name="Eisen J.A."/>
            <person name="Coyne R.S."/>
            <person name="Wu M."/>
            <person name="Wu D."/>
            <person name="Thiagarajan M."/>
            <person name="Wortman J.R."/>
            <person name="Badger J.H."/>
            <person name="Ren Q."/>
            <person name="Amedeo P."/>
            <person name="Jones K.M."/>
            <person name="Tallon L.J."/>
            <person name="Delcher A.L."/>
            <person name="Salzberg S.L."/>
            <person name="Silva J.C."/>
            <person name="Haas B.J."/>
            <person name="Majoros W.H."/>
            <person name="Farzad M."/>
            <person name="Carlton J.M."/>
            <person name="Smith R.K. Jr."/>
            <person name="Garg J."/>
            <person name="Pearlman R.E."/>
            <person name="Karrer K.M."/>
            <person name="Sun L."/>
            <person name="Manning G."/>
            <person name="Elde N.C."/>
            <person name="Turkewitz A.P."/>
            <person name="Asai D.J."/>
            <person name="Wilkes D.E."/>
            <person name="Wang Y."/>
            <person name="Cai H."/>
            <person name="Collins K."/>
            <person name="Stewart B.A."/>
            <person name="Lee S.R."/>
            <person name="Wilamowska K."/>
            <person name="Weinberg Z."/>
            <person name="Ruzzo W.L."/>
            <person name="Wloga D."/>
            <person name="Gaertig J."/>
            <person name="Frankel J."/>
            <person name="Tsao C.-C."/>
            <person name="Gorovsky M.A."/>
            <person name="Keeling P.J."/>
            <person name="Waller R.F."/>
            <person name="Patron N.J."/>
            <person name="Cherry J.M."/>
            <person name="Stover N.A."/>
            <person name="Krieger C.J."/>
            <person name="del Toro C."/>
            <person name="Ryder H.F."/>
            <person name="Williamson S.C."/>
            <person name="Barbeau R.A."/>
            <person name="Hamilton E.P."/>
            <person name="Orias E."/>
        </authorList>
    </citation>
    <scope>NUCLEOTIDE SEQUENCE [LARGE SCALE GENOMIC DNA]</scope>
    <source>
        <strain evidence="7">SB210</strain>
    </source>
</reference>
<dbReference type="AlphaFoldDB" id="I7MKI3"/>
<dbReference type="GeneID" id="7839605"/>
<dbReference type="InterPro" id="IPR003958">
    <property type="entry name" value="CBFA_NFYB_domain"/>
</dbReference>
<feature type="coiled-coil region" evidence="3">
    <location>
        <begin position="71"/>
        <end position="98"/>
    </location>
</feature>
<proteinExistence type="predicted"/>
<organism evidence="6 7">
    <name type="scientific">Tetrahymena thermophila (strain SB210)</name>
    <dbReference type="NCBI Taxonomy" id="312017"/>
    <lineage>
        <taxon>Eukaryota</taxon>
        <taxon>Sar</taxon>
        <taxon>Alveolata</taxon>
        <taxon>Ciliophora</taxon>
        <taxon>Intramacronucleata</taxon>
        <taxon>Oligohymenophorea</taxon>
        <taxon>Hymenostomatida</taxon>
        <taxon>Tetrahymenina</taxon>
        <taxon>Tetrahymenidae</taxon>
        <taxon>Tetrahymena</taxon>
    </lineage>
</organism>
<feature type="compositionally biased region" description="Polar residues" evidence="4">
    <location>
        <begin position="157"/>
        <end position="167"/>
    </location>
</feature>
<dbReference type="OMA" id="NDICGRE"/>
<gene>
    <name evidence="6" type="ORF">TTHERM_00292070</name>
</gene>
<evidence type="ECO:0000256" key="2">
    <source>
        <dbReference type="ARBA" id="ARBA00023242"/>
    </source>
</evidence>
<evidence type="ECO:0000259" key="5">
    <source>
        <dbReference type="Pfam" id="PF00808"/>
    </source>
</evidence>
<keyword evidence="3" id="KW-0175">Coiled coil</keyword>
<dbReference type="GO" id="GO:0046982">
    <property type="term" value="F:protein heterodimerization activity"/>
    <property type="evidence" value="ECO:0007669"/>
    <property type="project" value="InterPro"/>
</dbReference>
<dbReference type="KEGG" id="tet:TTHERM_00292070"/>
<comment type="subcellular location">
    <subcellularLocation>
        <location evidence="1">Nucleus</location>
    </subcellularLocation>
</comment>
<evidence type="ECO:0000256" key="4">
    <source>
        <dbReference type="SAM" id="MobiDB-lite"/>
    </source>
</evidence>
<dbReference type="GO" id="GO:0051123">
    <property type="term" value="P:RNA polymerase II preinitiation complex assembly"/>
    <property type="evidence" value="ECO:0007669"/>
    <property type="project" value="TreeGrafter"/>
</dbReference>
<dbReference type="CDD" id="cd22905">
    <property type="entry name" value="HFD_Dr1"/>
    <property type="match status" value="1"/>
</dbReference>
<dbReference type="EMBL" id="GG662651">
    <property type="protein sequence ID" value="EAR98480.2"/>
    <property type="molecule type" value="Genomic_DNA"/>
</dbReference>
<dbReference type="GO" id="GO:0017025">
    <property type="term" value="F:TBP-class protein binding"/>
    <property type="evidence" value="ECO:0007669"/>
    <property type="project" value="TreeGrafter"/>
</dbReference>
<dbReference type="GO" id="GO:0016251">
    <property type="term" value="F:RNA polymerase II general transcription initiation factor activity"/>
    <property type="evidence" value="ECO:0007669"/>
    <property type="project" value="TreeGrafter"/>
</dbReference>
<keyword evidence="7" id="KW-1185">Reference proteome</keyword>
<dbReference type="InterPro" id="IPR042225">
    <property type="entry name" value="Ncb2"/>
</dbReference>
<dbReference type="GO" id="GO:0000122">
    <property type="term" value="P:negative regulation of transcription by RNA polymerase II"/>
    <property type="evidence" value="ECO:0007669"/>
    <property type="project" value="InterPro"/>
</dbReference>
<dbReference type="Gene3D" id="1.10.20.10">
    <property type="entry name" value="Histone, subunit A"/>
    <property type="match status" value="1"/>
</dbReference>
<dbReference type="GO" id="GO:0017054">
    <property type="term" value="C:negative cofactor 2 complex"/>
    <property type="evidence" value="ECO:0007669"/>
    <property type="project" value="InterPro"/>
</dbReference>
<dbReference type="STRING" id="312017.I7MKI3"/>
<dbReference type="SUPFAM" id="SSF47113">
    <property type="entry name" value="Histone-fold"/>
    <property type="match status" value="1"/>
</dbReference>